<gene>
    <name evidence="3" type="ORF">CVP05_07295</name>
</gene>
<dbReference type="PROSITE" id="PS50983">
    <property type="entry name" value="FE_B12_PBP"/>
    <property type="match status" value="1"/>
</dbReference>
<sequence length="278" mass="30266">MKLMNLLRYLTASIMFFSVQSFAGERIVSIGGDVTEIIYALNAEQSLVGRDSTSLIPTQVQKLPDIGYMRQLNAEGILSLKPTKVMASEVAQPAVVFEQLKSVGIQVDILPFGYTAESVIEKIKRIGKSLNKSAQAEILSKTFVQQLEAIDRSDLDVRILFVLNRAGANQMVAGSGTMADTEIKLIGAKNAMENQVRFTPISQEGVIAANPDLIVMTQLGIKALGGEDKVWELAGILHTNAGKQRNLVVVEDIALMSFGLTTPKEMAKLRMAAEKVKK</sequence>
<dbReference type="Proteomes" id="UP000229329">
    <property type="component" value="Unassembled WGS sequence"/>
</dbReference>
<keyword evidence="4" id="KW-1185">Reference proteome</keyword>
<dbReference type="OrthoDB" id="9797736at2"/>
<feature type="domain" description="Fe/B12 periplasmic-binding" evidence="2">
    <location>
        <begin position="26"/>
        <end position="278"/>
    </location>
</feature>
<accession>A0A2M8S244</accession>
<dbReference type="CDD" id="cd01149">
    <property type="entry name" value="HutB"/>
    <property type="match status" value="1"/>
</dbReference>
<evidence type="ECO:0000313" key="4">
    <source>
        <dbReference type="Proteomes" id="UP000229329"/>
    </source>
</evidence>
<dbReference type="InterPro" id="IPR050902">
    <property type="entry name" value="ABC_Transporter_SBP"/>
</dbReference>
<protein>
    <submittedName>
        <fullName evidence="3">Hemin ABC transporter substrate-binding protein</fullName>
    </submittedName>
</protein>
<dbReference type="InterPro" id="IPR002491">
    <property type="entry name" value="ABC_transptr_periplasmic_BD"/>
</dbReference>
<dbReference type="AlphaFoldDB" id="A0A2M8S244"/>
<feature type="signal peptide" evidence="1">
    <location>
        <begin position="1"/>
        <end position="23"/>
    </location>
</feature>
<evidence type="ECO:0000256" key="1">
    <source>
        <dbReference type="SAM" id="SignalP"/>
    </source>
</evidence>
<name>A0A2M8S244_9PAST</name>
<proteinExistence type="predicted"/>
<dbReference type="Gene3D" id="3.40.50.1980">
    <property type="entry name" value="Nitrogenase molybdenum iron protein domain"/>
    <property type="match status" value="2"/>
</dbReference>
<keyword evidence="1" id="KW-0732">Signal</keyword>
<evidence type="ECO:0000313" key="3">
    <source>
        <dbReference type="EMBL" id="PJG85229.1"/>
    </source>
</evidence>
<reference evidence="3 4" key="1">
    <citation type="submission" date="2017-11" db="EMBL/GenBank/DDBJ databases">
        <title>Reclassification of Bisgaard taxon 7 as Conservatibacter flavescens gen. nov., sp. nov.</title>
        <authorList>
            <person name="Christensen H."/>
        </authorList>
    </citation>
    <scope>NUCLEOTIDE SEQUENCE [LARGE SCALE GENOMIC DNA]</scope>
    <source>
        <strain evidence="3 4">7_4</strain>
    </source>
</reference>
<dbReference type="PANTHER" id="PTHR30535">
    <property type="entry name" value="VITAMIN B12-BINDING PROTEIN"/>
    <property type="match status" value="1"/>
</dbReference>
<dbReference type="PANTHER" id="PTHR30535:SF4">
    <property type="entry name" value="HEMIN-BINDING PERIPLASMIC PROTEIN HMUT"/>
    <property type="match status" value="1"/>
</dbReference>
<dbReference type="SUPFAM" id="SSF53807">
    <property type="entry name" value="Helical backbone' metal receptor"/>
    <property type="match status" value="1"/>
</dbReference>
<dbReference type="Pfam" id="PF01497">
    <property type="entry name" value="Peripla_BP_2"/>
    <property type="match status" value="1"/>
</dbReference>
<comment type="caution">
    <text evidence="3">The sequence shown here is derived from an EMBL/GenBank/DDBJ whole genome shotgun (WGS) entry which is preliminary data.</text>
</comment>
<evidence type="ECO:0000259" key="2">
    <source>
        <dbReference type="PROSITE" id="PS50983"/>
    </source>
</evidence>
<feature type="chain" id="PRO_5014967632" evidence="1">
    <location>
        <begin position="24"/>
        <end position="278"/>
    </location>
</feature>
<organism evidence="3 4">
    <name type="scientific">Conservatibacter flavescens</name>
    <dbReference type="NCBI Taxonomy" id="28161"/>
    <lineage>
        <taxon>Bacteria</taxon>
        <taxon>Pseudomonadati</taxon>
        <taxon>Pseudomonadota</taxon>
        <taxon>Gammaproteobacteria</taxon>
        <taxon>Pasteurellales</taxon>
        <taxon>Pasteurellaceae</taxon>
        <taxon>Conservatibacter</taxon>
    </lineage>
</organism>
<dbReference type="EMBL" id="PHHA01000018">
    <property type="protein sequence ID" value="PJG85229.1"/>
    <property type="molecule type" value="Genomic_DNA"/>
</dbReference>